<dbReference type="OrthoDB" id="5641415at2"/>
<dbReference type="HOGENOM" id="CLU_2450935_0_0_6"/>
<sequence length="74" mass="8210">MSNLEKETVDTLIQPELDFPDELQLEDTSNEFNQNQFRGGDEVNLLGDGVPGYQTSGESDGEDEIAEEVTPQHP</sequence>
<accession>A0A0A8UYM0</accession>
<proteinExistence type="predicted"/>
<reference evidence="3" key="1">
    <citation type="submission" date="2014-09" db="EMBL/GenBank/DDBJ databases">
        <authorList>
            <person name="Gomez-Valero L."/>
        </authorList>
    </citation>
    <scope>NUCLEOTIDE SEQUENCE [LARGE SCALE GENOMIC DNA]</scope>
    <source>
        <strain evidence="3">ATCC35250</strain>
    </source>
</reference>
<dbReference type="KEGG" id="lha:LHA_2870"/>
<name>A0A0A8UYM0_LEGHA</name>
<evidence type="ECO:0000313" key="3">
    <source>
        <dbReference type="Proteomes" id="UP000032803"/>
    </source>
</evidence>
<dbReference type="RefSeq" id="WP_045106972.1">
    <property type="nucleotide sequence ID" value="NZ_LN681225.1"/>
</dbReference>
<dbReference type="Proteomes" id="UP000032803">
    <property type="component" value="Chromosome I"/>
</dbReference>
<keyword evidence="3" id="KW-1185">Reference proteome</keyword>
<gene>
    <name evidence="2" type="ORF">LHA_2870</name>
</gene>
<dbReference type="STRING" id="449.LHA_2870"/>
<dbReference type="EMBL" id="LN681225">
    <property type="protein sequence ID" value="CEK11864.1"/>
    <property type="molecule type" value="Genomic_DNA"/>
</dbReference>
<protein>
    <submittedName>
        <fullName evidence="2">Uncharacterized protein</fullName>
    </submittedName>
</protein>
<feature type="region of interest" description="Disordered" evidence="1">
    <location>
        <begin position="37"/>
        <end position="74"/>
    </location>
</feature>
<dbReference type="PATRIC" id="fig|449.7.peg.1408"/>
<dbReference type="AlphaFoldDB" id="A0A0A8UYM0"/>
<organism evidence="2 3">
    <name type="scientific">Legionella hackeliae</name>
    <dbReference type="NCBI Taxonomy" id="449"/>
    <lineage>
        <taxon>Bacteria</taxon>
        <taxon>Pseudomonadati</taxon>
        <taxon>Pseudomonadota</taxon>
        <taxon>Gammaproteobacteria</taxon>
        <taxon>Legionellales</taxon>
        <taxon>Legionellaceae</taxon>
        <taxon>Legionella</taxon>
    </lineage>
</organism>
<evidence type="ECO:0000313" key="2">
    <source>
        <dbReference type="EMBL" id="CEK11864.1"/>
    </source>
</evidence>
<evidence type="ECO:0000256" key="1">
    <source>
        <dbReference type="SAM" id="MobiDB-lite"/>
    </source>
</evidence>